<accession>A0ABY7NKS1</accession>
<dbReference type="Proteomes" id="UP001210865">
    <property type="component" value="Chromosome"/>
</dbReference>
<dbReference type="InterPro" id="IPR036584">
    <property type="entry name" value="FliS_sf"/>
</dbReference>
<evidence type="ECO:0000256" key="4">
    <source>
        <dbReference type="ARBA" id="ARBA00022795"/>
    </source>
</evidence>
<dbReference type="RefSeq" id="WP_270076751.1">
    <property type="nucleotide sequence ID" value="NZ_CP115174.1"/>
</dbReference>
<organism evidence="6 7">
    <name type="scientific">Sphingomonas abietis</name>
    <dbReference type="NCBI Taxonomy" id="3012344"/>
    <lineage>
        <taxon>Bacteria</taxon>
        <taxon>Pseudomonadati</taxon>
        <taxon>Pseudomonadota</taxon>
        <taxon>Alphaproteobacteria</taxon>
        <taxon>Sphingomonadales</taxon>
        <taxon>Sphingomonadaceae</taxon>
        <taxon>Sphingomonas</taxon>
    </lineage>
</organism>
<keyword evidence="4" id="KW-1005">Bacterial flagellum biogenesis</keyword>
<dbReference type="Pfam" id="PF02561">
    <property type="entry name" value="FliS"/>
    <property type="match status" value="1"/>
</dbReference>
<evidence type="ECO:0000313" key="7">
    <source>
        <dbReference type="Proteomes" id="UP001210865"/>
    </source>
</evidence>
<evidence type="ECO:0000256" key="2">
    <source>
        <dbReference type="ARBA" id="ARBA00008787"/>
    </source>
</evidence>
<dbReference type="SUPFAM" id="SSF101116">
    <property type="entry name" value="Flagellar export chaperone FliS"/>
    <property type="match status" value="1"/>
</dbReference>
<comment type="subcellular location">
    <subcellularLocation>
        <location evidence="1">Cytoplasm</location>
        <location evidence="1">Cytosol</location>
    </subcellularLocation>
</comment>
<dbReference type="CDD" id="cd16098">
    <property type="entry name" value="FliS"/>
    <property type="match status" value="1"/>
</dbReference>
<keyword evidence="3" id="KW-0963">Cytoplasm</keyword>
<name>A0ABY7NKS1_9SPHN</name>
<keyword evidence="6" id="KW-0282">Flagellum</keyword>
<keyword evidence="6" id="KW-0969">Cilium</keyword>
<dbReference type="Gene3D" id="1.20.120.340">
    <property type="entry name" value="Flagellar protein FliS"/>
    <property type="match status" value="1"/>
</dbReference>
<evidence type="ECO:0000256" key="1">
    <source>
        <dbReference type="ARBA" id="ARBA00004514"/>
    </source>
</evidence>
<keyword evidence="7" id="KW-1185">Reference proteome</keyword>
<evidence type="ECO:0000313" key="6">
    <source>
        <dbReference type="EMBL" id="WBO22103.1"/>
    </source>
</evidence>
<gene>
    <name evidence="6" type="ORF">PBT88_18415</name>
</gene>
<comment type="similarity">
    <text evidence="2">Belongs to the FliS family.</text>
</comment>
<evidence type="ECO:0000256" key="3">
    <source>
        <dbReference type="ARBA" id="ARBA00022490"/>
    </source>
</evidence>
<keyword evidence="5" id="KW-0143">Chaperone</keyword>
<reference evidence="6 7" key="1">
    <citation type="submission" date="2022-12" db="EMBL/GenBank/DDBJ databases">
        <title>Sphingomonas abieness sp. nov., an endophytic bacterium isolated from Abies koreana.</title>
        <authorList>
            <person name="Jiang L."/>
            <person name="Lee J."/>
        </authorList>
    </citation>
    <scope>NUCLEOTIDE SEQUENCE [LARGE SCALE GENOMIC DNA]</scope>
    <source>
        <strain evidence="7">PAMB 00755</strain>
    </source>
</reference>
<dbReference type="EMBL" id="CP115174">
    <property type="protein sequence ID" value="WBO22103.1"/>
    <property type="molecule type" value="Genomic_DNA"/>
</dbReference>
<dbReference type="InterPro" id="IPR003713">
    <property type="entry name" value="FliS"/>
</dbReference>
<protein>
    <submittedName>
        <fullName evidence="6">Flagellar protein FliS</fullName>
    </submittedName>
</protein>
<dbReference type="PANTHER" id="PTHR34773">
    <property type="entry name" value="FLAGELLAR SECRETION CHAPERONE FLIS"/>
    <property type="match status" value="1"/>
</dbReference>
<evidence type="ECO:0000256" key="5">
    <source>
        <dbReference type="ARBA" id="ARBA00023186"/>
    </source>
</evidence>
<keyword evidence="6" id="KW-0966">Cell projection</keyword>
<dbReference type="PANTHER" id="PTHR34773:SF1">
    <property type="entry name" value="FLAGELLAR SECRETION CHAPERONE FLIS"/>
    <property type="match status" value="1"/>
</dbReference>
<sequence length="132" mass="13947">MFASSGYAVAKQRYANADLGARVEAASPHQLVAVLFEELLKHLDTLAAGLSANGTLTRVAAIQRKGRIATIILGLEASLDHQQGGEIAGGLAAIYREARRLVTAGTMQQDPKPIIQAREMIAEIAAAWGQIA</sequence>
<proteinExistence type="inferred from homology"/>